<dbReference type="PROSITE" id="PS50994">
    <property type="entry name" value="INTEGRASE"/>
    <property type="match status" value="1"/>
</dbReference>
<sequence>MDLNVNIVVCVPRPVLDGDFNAHSAWNSIREFLGVTVDDLDKAYLSLEEKFETLKSSVSLPSEASCSKIVPSNEPCVRCKNIDIEACATNSISLSALQKNVSGGRSWVIDSGCTNHMTGEESMFSSLDPNGTSQENIVFGDDGKGKVMGLGKIAISNDLSIANVLLVKSLNYNLLSISQLCYMGYNCLFTDVDVTVYRRNNSSVVFKGVLKGKLYLVDFSSSKAKHETCLVAKSNTEWLWHRRLAHVGKRNLHKLLKHDHILRLTNVQFEKDRVCSTCQAGKQIGAHHPVKNVMTTTRPLELLHMDLFGPIAYLSIGGNKYSLVIVDDFSRFTLVFFLHDKSETQVIFKKFARRAQNEFDLKIKNIRSDNGKEFKNTCIESFLDEEGISMSSRLHTHPNKME</sequence>
<dbReference type="Pfam" id="PF22936">
    <property type="entry name" value="Pol_BBD"/>
    <property type="match status" value="1"/>
</dbReference>
<dbReference type="AlphaFoldDB" id="Q5H9X4"/>
<dbReference type="InterPro" id="IPR054722">
    <property type="entry name" value="PolX-like_BBD"/>
</dbReference>
<evidence type="ECO:0000256" key="1">
    <source>
        <dbReference type="ARBA" id="ARBA00022670"/>
    </source>
</evidence>
<evidence type="ECO:0000313" key="4">
    <source>
        <dbReference type="Proteomes" id="UP000000763"/>
    </source>
</evidence>
<evidence type="ECO:0000313" key="3">
    <source>
        <dbReference type="EMBL" id="CAI44604.1"/>
    </source>
</evidence>
<dbReference type="InterPro" id="IPR001584">
    <property type="entry name" value="Integrase_cat-core"/>
</dbReference>
<dbReference type="InterPro" id="IPR036397">
    <property type="entry name" value="RNaseH_sf"/>
</dbReference>
<dbReference type="InterPro" id="IPR012337">
    <property type="entry name" value="RNaseH-like_sf"/>
</dbReference>
<accession>Q5H9X4</accession>
<evidence type="ECO:0000259" key="2">
    <source>
        <dbReference type="PROSITE" id="PS50994"/>
    </source>
</evidence>
<dbReference type="Pfam" id="PF00665">
    <property type="entry name" value="rve"/>
    <property type="match status" value="1"/>
</dbReference>
<keyword evidence="1" id="KW-0645">Protease</keyword>
<gene>
    <name evidence="3" type="primary">P0650D04.8</name>
</gene>
<protein>
    <submittedName>
        <fullName evidence="3">P0650D04.8 protein</fullName>
    </submittedName>
</protein>
<proteinExistence type="predicted"/>
<dbReference type="InterPro" id="IPR039537">
    <property type="entry name" value="Retrotran_Ty1/copia-like"/>
</dbReference>
<reference evidence="4" key="1">
    <citation type="journal article" date="2005" name="Nature">
        <title>The map-based sequence of the rice genome.</title>
        <authorList>
            <consortium name="International rice genome sequencing project (IRGSP)"/>
            <person name="Matsumoto T."/>
            <person name="Wu J."/>
            <person name="Kanamori H."/>
            <person name="Katayose Y."/>
            <person name="Fujisawa M."/>
            <person name="Namiki N."/>
            <person name="Mizuno H."/>
            <person name="Yamamoto K."/>
            <person name="Antonio B.A."/>
            <person name="Baba T."/>
            <person name="Sakata K."/>
            <person name="Nagamura Y."/>
            <person name="Aoki H."/>
            <person name="Arikawa K."/>
            <person name="Arita K."/>
            <person name="Bito T."/>
            <person name="Chiden Y."/>
            <person name="Fujitsuka N."/>
            <person name="Fukunaka R."/>
            <person name="Hamada M."/>
            <person name="Harada C."/>
            <person name="Hayashi A."/>
            <person name="Hijishita S."/>
            <person name="Honda M."/>
            <person name="Hosokawa S."/>
            <person name="Ichikawa Y."/>
            <person name="Idonuma A."/>
            <person name="Iijima M."/>
            <person name="Ikeda M."/>
            <person name="Ikeno M."/>
            <person name="Ito K."/>
            <person name="Ito S."/>
            <person name="Ito T."/>
            <person name="Ito Y."/>
            <person name="Ito Y."/>
            <person name="Iwabuchi A."/>
            <person name="Kamiya K."/>
            <person name="Karasawa W."/>
            <person name="Kurita K."/>
            <person name="Katagiri S."/>
            <person name="Kikuta A."/>
            <person name="Kobayashi H."/>
            <person name="Kobayashi N."/>
            <person name="Machita K."/>
            <person name="Maehara T."/>
            <person name="Masukawa M."/>
            <person name="Mizubayashi T."/>
            <person name="Mukai Y."/>
            <person name="Nagasaki H."/>
            <person name="Nagata Y."/>
            <person name="Naito S."/>
            <person name="Nakashima M."/>
            <person name="Nakama Y."/>
            <person name="Nakamichi Y."/>
            <person name="Nakamura M."/>
            <person name="Meguro A."/>
            <person name="Negishi M."/>
            <person name="Ohta I."/>
            <person name="Ohta T."/>
            <person name="Okamoto M."/>
            <person name="Ono N."/>
            <person name="Saji S."/>
            <person name="Sakaguchi M."/>
            <person name="Sakai K."/>
            <person name="Shibata M."/>
            <person name="Shimokawa T."/>
            <person name="Song J."/>
            <person name="Takazaki Y."/>
            <person name="Terasawa K."/>
            <person name="Tsugane M."/>
            <person name="Tsuji K."/>
            <person name="Ueda S."/>
            <person name="Waki K."/>
            <person name="Yamagata H."/>
            <person name="Yamamoto M."/>
            <person name="Yamamoto S."/>
            <person name="Yamane H."/>
            <person name="Yoshiki S."/>
            <person name="Yoshihara R."/>
            <person name="Yukawa K."/>
            <person name="Zhong H."/>
            <person name="Yano M."/>
            <person name="Yuan Q."/>
            <person name="Ouyang S."/>
            <person name="Liu J."/>
            <person name="Jones K.M."/>
            <person name="Gansberger K."/>
            <person name="Moffat K."/>
            <person name="Hill J."/>
            <person name="Bera J."/>
            <person name="Fadrosh D."/>
            <person name="Jin S."/>
            <person name="Johri S."/>
            <person name="Kim M."/>
            <person name="Overton L."/>
            <person name="Reardon M."/>
            <person name="Tsitrin T."/>
            <person name="Vuong H."/>
            <person name="Weaver B."/>
            <person name="Ciecko A."/>
            <person name="Tallon L."/>
            <person name="Jackson J."/>
            <person name="Pai G."/>
            <person name="Aken S.V."/>
            <person name="Utterback T."/>
            <person name="Reidmuller S."/>
            <person name="Feldblyum T."/>
            <person name="Hsiao J."/>
            <person name="Zismann V."/>
            <person name="Iobst S."/>
            <person name="de Vazeille A.R."/>
            <person name="Buell C.R."/>
            <person name="Ying K."/>
            <person name="Li Y."/>
            <person name="Lu T."/>
            <person name="Huang Y."/>
            <person name="Zhao Q."/>
            <person name="Feng Q."/>
            <person name="Zhang L."/>
            <person name="Zhu J."/>
            <person name="Weng Q."/>
            <person name="Mu J."/>
            <person name="Lu Y."/>
            <person name="Fan D."/>
            <person name="Liu Y."/>
            <person name="Guan J."/>
            <person name="Zhang Y."/>
            <person name="Yu S."/>
            <person name="Liu X."/>
            <person name="Zhang Y."/>
            <person name="Hong G."/>
            <person name="Han B."/>
            <person name="Choisne N."/>
            <person name="Demange N."/>
            <person name="Orjeda G."/>
            <person name="Samain S."/>
            <person name="Cattolico L."/>
            <person name="Pelletier E."/>
            <person name="Couloux A."/>
            <person name="Segurens B."/>
            <person name="Wincker P."/>
            <person name="D'Hont A."/>
            <person name="Scarpelli C."/>
            <person name="Weissenbach J."/>
            <person name="Salanoubat M."/>
            <person name="Quetier F."/>
            <person name="Yu Y."/>
            <person name="Kim H.R."/>
            <person name="Rambo T."/>
            <person name="Currie J."/>
            <person name="Collura K."/>
            <person name="Luo M."/>
            <person name="Yang T."/>
            <person name="Ammiraju J.S.S."/>
            <person name="Engler F."/>
            <person name="Soderlund C."/>
            <person name="Wing R.A."/>
            <person name="Palmer L.E."/>
            <person name="de la Bastide M."/>
            <person name="Spiegel L."/>
            <person name="Nascimento L."/>
            <person name="Zutavern T."/>
            <person name="O'Shaughnessy A."/>
            <person name="Dike S."/>
            <person name="Dedhia N."/>
            <person name="Preston R."/>
            <person name="Balija V."/>
            <person name="McCombie W.R."/>
            <person name="Chow T."/>
            <person name="Chen H."/>
            <person name="Chung M."/>
            <person name="Chen C."/>
            <person name="Shaw J."/>
            <person name="Wu H."/>
            <person name="Hsiao K."/>
            <person name="Chao Y."/>
            <person name="Chu M."/>
            <person name="Cheng C."/>
            <person name="Hour A."/>
            <person name="Lee P."/>
            <person name="Lin S."/>
            <person name="Lin Y."/>
            <person name="Liou J."/>
            <person name="Liu S."/>
            <person name="Hsing Y."/>
            <person name="Raghuvanshi S."/>
            <person name="Mohanty A."/>
            <person name="Bharti A.K."/>
            <person name="Gaur A."/>
            <person name="Gupta V."/>
            <person name="Kumar D."/>
            <person name="Ravi V."/>
            <person name="Vij S."/>
            <person name="Kapur A."/>
            <person name="Khurana P."/>
            <person name="Khurana P."/>
            <person name="Khurana J.P."/>
            <person name="Tyagi A.K."/>
            <person name="Gaikwad K."/>
            <person name="Singh A."/>
            <person name="Dalal V."/>
            <person name="Srivastava S."/>
            <person name="Dixit A."/>
            <person name="Pal A.K."/>
            <person name="Ghazi I.A."/>
            <person name="Yadav M."/>
            <person name="Pandit A."/>
            <person name="Bhargava A."/>
            <person name="Sureshbabu K."/>
            <person name="Batra K."/>
            <person name="Sharma T.R."/>
            <person name="Mohapatra T."/>
            <person name="Singh N.K."/>
            <person name="Messing J."/>
            <person name="Nelson A.B."/>
            <person name="Fuks G."/>
            <person name="Kavchok S."/>
            <person name="Keizer G."/>
            <person name="Linton E."/>
            <person name="Llaca V."/>
            <person name="Song R."/>
            <person name="Tanyolac B."/>
            <person name="Young S."/>
            <person name="Ho-Il K."/>
            <person name="Hahn J.H."/>
            <person name="Sangsakoo G."/>
            <person name="Vanavichit A."/>
            <person name="de Mattos Luiz.A.T."/>
            <person name="Zimmer P.D."/>
            <person name="Malone G."/>
            <person name="Dellagostin O."/>
            <person name="de Oliveira A.C."/>
            <person name="Bevan M."/>
            <person name="Bancroft I."/>
            <person name="Minx P."/>
            <person name="Cordum H."/>
            <person name="Wilson R."/>
            <person name="Cheng Z."/>
            <person name="Jin W."/>
            <person name="Jiang J."/>
            <person name="Leong S.A."/>
            <person name="Iwama H."/>
            <person name="Gojobori T."/>
            <person name="Itoh T."/>
            <person name="Niimura Y."/>
            <person name="Fujii Y."/>
            <person name="Habara T."/>
            <person name="Sakai H."/>
            <person name="Sato Y."/>
            <person name="Wilson G."/>
            <person name="Kumar K."/>
            <person name="McCouch S."/>
            <person name="Juretic N."/>
            <person name="Hoen D."/>
            <person name="Wright S."/>
            <person name="Bruskiewich R."/>
            <person name="Bureau T."/>
            <person name="Miyao A."/>
            <person name="Hirochika H."/>
            <person name="Nishikawa T."/>
            <person name="Kadowaki K."/>
            <person name="Sugiura M."/>
            <person name="Burr B."/>
            <person name="Sasaki T."/>
        </authorList>
    </citation>
    <scope>NUCLEOTIDE SEQUENCE [LARGE SCALE GENOMIC DNA]</scope>
    <source>
        <strain evidence="4">cv. Nipponbare</strain>
    </source>
</reference>
<dbReference type="InterPro" id="IPR025724">
    <property type="entry name" value="GAG-pre-integrase_dom"/>
</dbReference>
<dbReference type="PANTHER" id="PTHR42648:SF21">
    <property type="entry name" value="CYSTEINE-RICH RLK (RECEPTOR-LIKE PROTEIN KINASE) 8"/>
    <property type="match status" value="1"/>
</dbReference>
<keyword evidence="1" id="KW-0378">Hydrolase</keyword>
<dbReference type="PANTHER" id="PTHR42648">
    <property type="entry name" value="TRANSPOSASE, PUTATIVE-RELATED"/>
    <property type="match status" value="1"/>
</dbReference>
<dbReference type="SUPFAM" id="SSF53098">
    <property type="entry name" value="Ribonuclease H-like"/>
    <property type="match status" value="1"/>
</dbReference>
<dbReference type="GO" id="GO:0015074">
    <property type="term" value="P:DNA integration"/>
    <property type="evidence" value="ECO:0007669"/>
    <property type="project" value="InterPro"/>
</dbReference>
<dbReference type="Proteomes" id="UP000000763">
    <property type="component" value="Chromosome 4"/>
</dbReference>
<organism evidence="3 4">
    <name type="scientific">Oryza sativa subsp. japonica</name>
    <name type="common">Rice</name>
    <dbReference type="NCBI Taxonomy" id="39947"/>
    <lineage>
        <taxon>Eukaryota</taxon>
        <taxon>Viridiplantae</taxon>
        <taxon>Streptophyta</taxon>
        <taxon>Embryophyta</taxon>
        <taxon>Tracheophyta</taxon>
        <taxon>Spermatophyta</taxon>
        <taxon>Magnoliopsida</taxon>
        <taxon>Liliopsida</taxon>
        <taxon>Poales</taxon>
        <taxon>Poaceae</taxon>
        <taxon>BOP clade</taxon>
        <taxon>Oryzoideae</taxon>
        <taxon>Oryzeae</taxon>
        <taxon>Oryzinae</taxon>
        <taxon>Oryza</taxon>
        <taxon>Oryza sativa</taxon>
    </lineage>
</organism>
<dbReference type="Pfam" id="PF13976">
    <property type="entry name" value="gag_pre-integrs"/>
    <property type="match status" value="1"/>
</dbReference>
<dbReference type="Gene3D" id="3.30.420.10">
    <property type="entry name" value="Ribonuclease H-like superfamily/Ribonuclease H"/>
    <property type="match status" value="1"/>
</dbReference>
<dbReference type="GO" id="GO:0008233">
    <property type="term" value="F:peptidase activity"/>
    <property type="evidence" value="ECO:0007669"/>
    <property type="project" value="UniProtKB-KW"/>
</dbReference>
<feature type="domain" description="Integrase catalytic" evidence="2">
    <location>
        <begin position="295"/>
        <end position="402"/>
    </location>
</feature>
<dbReference type="GO" id="GO:0003676">
    <property type="term" value="F:nucleic acid binding"/>
    <property type="evidence" value="ECO:0007669"/>
    <property type="project" value="InterPro"/>
</dbReference>
<reference evidence="4" key="2">
    <citation type="journal article" date="2008" name="Nucleic Acids Res.">
        <title>The rice annotation project database (RAP-DB): 2008 update.</title>
        <authorList>
            <consortium name="The rice annotation project (RAP)"/>
        </authorList>
    </citation>
    <scope>GENOME REANNOTATION</scope>
    <source>
        <strain evidence="4">cv. Nipponbare</strain>
    </source>
</reference>
<name>Q5H9X4_ORYSJ</name>
<dbReference type="EMBL" id="CR933497">
    <property type="protein sequence ID" value="CAI44604.1"/>
    <property type="molecule type" value="Genomic_DNA"/>
</dbReference>
<dbReference type="GO" id="GO:0006508">
    <property type="term" value="P:proteolysis"/>
    <property type="evidence" value="ECO:0007669"/>
    <property type="project" value="UniProtKB-KW"/>
</dbReference>